<evidence type="ECO:0000313" key="2">
    <source>
        <dbReference type="EMBL" id="MFC5516270.1"/>
    </source>
</evidence>
<feature type="transmembrane region" description="Helical" evidence="1">
    <location>
        <begin position="12"/>
        <end position="33"/>
    </location>
</feature>
<feature type="transmembrane region" description="Helical" evidence="1">
    <location>
        <begin position="85"/>
        <end position="106"/>
    </location>
</feature>
<reference evidence="3" key="1">
    <citation type="journal article" date="2019" name="Int. J. Syst. Evol. Microbiol.">
        <title>The Global Catalogue of Microorganisms (GCM) 10K type strain sequencing project: providing services to taxonomists for standard genome sequencing and annotation.</title>
        <authorList>
            <consortium name="The Broad Institute Genomics Platform"/>
            <consortium name="The Broad Institute Genome Sequencing Center for Infectious Disease"/>
            <person name="Wu L."/>
            <person name="Ma J."/>
        </authorList>
    </citation>
    <scope>NUCLEOTIDE SEQUENCE [LARGE SCALE GENOMIC DNA]</scope>
    <source>
        <strain evidence="3">KACC 12633</strain>
    </source>
</reference>
<feature type="transmembrane region" description="Helical" evidence="1">
    <location>
        <begin position="247"/>
        <end position="266"/>
    </location>
</feature>
<feature type="transmembrane region" description="Helical" evidence="1">
    <location>
        <begin position="113"/>
        <end position="130"/>
    </location>
</feature>
<sequence>MIQRAPNRPNAALWIGVSLFLLAVLVTAFTTDLQEKINSDIYSDLYRYQVAFGQIGQSGLINYIATMRYEPLYLGSTWVFNWLDLPLTSFVFFVKICLAWAYYAFCLHLNRRPIVSMFVAAALVMSPLFASFTENIIRQGSAFAVFLYFCILWIEGRRAAALVLSLVAVSLHLSAIVWIGAMIAALPIARRFKFSTLLGFQILILIVYMTNVMVGLTPYLSYILSLVGSDYYRYAEFGAATPPSYNVGFKISFFLASCALLTGFVLNRSRGNWSSSLAQLFVFSLVMTFLYVCASGVPFYDRIATPAWALIPAVWGGLLLRPWTRHPALRSFERFPVPRTVRS</sequence>
<keyword evidence="3" id="KW-1185">Reference proteome</keyword>
<evidence type="ECO:0000313" key="3">
    <source>
        <dbReference type="Proteomes" id="UP001596150"/>
    </source>
</evidence>
<feature type="transmembrane region" description="Helical" evidence="1">
    <location>
        <begin position="161"/>
        <end position="186"/>
    </location>
</feature>
<keyword evidence="1" id="KW-0472">Membrane</keyword>
<comment type="caution">
    <text evidence="2">The sequence shown here is derived from an EMBL/GenBank/DDBJ whole genome shotgun (WGS) entry which is preliminary data.</text>
</comment>
<evidence type="ECO:0000256" key="1">
    <source>
        <dbReference type="SAM" id="Phobius"/>
    </source>
</evidence>
<dbReference type="EMBL" id="JBHSML010000003">
    <property type="protein sequence ID" value="MFC5516270.1"/>
    <property type="molecule type" value="Genomic_DNA"/>
</dbReference>
<organism evidence="2 3">
    <name type="scientific">Kaistia terrae</name>
    <dbReference type="NCBI Taxonomy" id="537017"/>
    <lineage>
        <taxon>Bacteria</taxon>
        <taxon>Pseudomonadati</taxon>
        <taxon>Pseudomonadota</taxon>
        <taxon>Alphaproteobacteria</taxon>
        <taxon>Hyphomicrobiales</taxon>
        <taxon>Kaistiaceae</taxon>
        <taxon>Kaistia</taxon>
    </lineage>
</organism>
<dbReference type="Proteomes" id="UP001596150">
    <property type="component" value="Unassembled WGS sequence"/>
</dbReference>
<keyword evidence="1" id="KW-1133">Transmembrane helix</keyword>
<dbReference type="Pfam" id="PF14897">
    <property type="entry name" value="EpsG"/>
    <property type="match status" value="1"/>
</dbReference>
<keyword evidence="1" id="KW-0812">Transmembrane</keyword>
<dbReference type="RefSeq" id="WP_266341529.1">
    <property type="nucleotide sequence ID" value="NZ_JAPKNH010000001.1"/>
</dbReference>
<accession>A0ABW0PUN8</accession>
<gene>
    <name evidence="2" type="ORF">ACFPP9_10850</name>
</gene>
<feature type="transmembrane region" description="Helical" evidence="1">
    <location>
        <begin position="136"/>
        <end position="154"/>
    </location>
</feature>
<protein>
    <submittedName>
        <fullName evidence="2">EpsG family protein</fullName>
    </submittedName>
</protein>
<name>A0ABW0PUN8_9HYPH</name>
<proteinExistence type="predicted"/>
<dbReference type="InterPro" id="IPR049458">
    <property type="entry name" value="EpsG-like"/>
</dbReference>
<feature type="transmembrane region" description="Helical" evidence="1">
    <location>
        <begin position="278"/>
        <end position="300"/>
    </location>
</feature>